<dbReference type="InterPro" id="IPR003593">
    <property type="entry name" value="AAA+_ATPase"/>
</dbReference>
<comment type="similarity">
    <text evidence="1">Belongs to the AAA ATPase family.</text>
</comment>
<evidence type="ECO:0000259" key="5">
    <source>
        <dbReference type="SMART" id="SM00382"/>
    </source>
</evidence>
<dbReference type="AlphaFoldDB" id="A0A3S1BI05"/>
<keyword evidence="2" id="KW-0547">Nucleotide-binding</keyword>
<dbReference type="InterPro" id="IPR015415">
    <property type="entry name" value="Spast_Vps4_C"/>
</dbReference>
<dbReference type="InterPro" id="IPR003959">
    <property type="entry name" value="ATPase_AAA_core"/>
</dbReference>
<dbReference type="STRING" id="188477.A0A3S1BI05"/>
<evidence type="ECO:0000313" key="7">
    <source>
        <dbReference type="Proteomes" id="UP000271974"/>
    </source>
</evidence>
<dbReference type="Pfam" id="PF09336">
    <property type="entry name" value="Vps4_C"/>
    <property type="match status" value="1"/>
</dbReference>
<evidence type="ECO:0000313" key="6">
    <source>
        <dbReference type="EMBL" id="RUS84325.1"/>
    </source>
</evidence>
<reference evidence="6 7" key="1">
    <citation type="submission" date="2019-01" db="EMBL/GenBank/DDBJ databases">
        <title>A draft genome assembly of the solar-powered sea slug Elysia chlorotica.</title>
        <authorList>
            <person name="Cai H."/>
            <person name="Li Q."/>
            <person name="Fang X."/>
            <person name="Li J."/>
            <person name="Curtis N.E."/>
            <person name="Altenburger A."/>
            <person name="Shibata T."/>
            <person name="Feng M."/>
            <person name="Maeda T."/>
            <person name="Schwartz J.A."/>
            <person name="Shigenobu S."/>
            <person name="Lundholm N."/>
            <person name="Nishiyama T."/>
            <person name="Yang H."/>
            <person name="Hasebe M."/>
            <person name="Li S."/>
            <person name="Pierce S.K."/>
            <person name="Wang J."/>
        </authorList>
    </citation>
    <scope>NUCLEOTIDE SEQUENCE [LARGE SCALE GENOMIC DNA]</scope>
    <source>
        <strain evidence="6">EC2010</strain>
        <tissue evidence="6">Whole organism of an adult</tissue>
    </source>
</reference>
<keyword evidence="7" id="KW-1185">Reference proteome</keyword>
<dbReference type="Gene3D" id="3.40.50.300">
    <property type="entry name" value="P-loop containing nucleotide triphosphate hydrolases"/>
    <property type="match status" value="1"/>
</dbReference>
<dbReference type="PANTHER" id="PTHR23074">
    <property type="entry name" value="AAA DOMAIN-CONTAINING"/>
    <property type="match status" value="1"/>
</dbReference>
<accession>A0A3S1BI05</accession>
<keyword evidence="3" id="KW-0067">ATP-binding</keyword>
<dbReference type="EMBL" id="RQTK01000209">
    <property type="protein sequence ID" value="RUS84325.1"/>
    <property type="molecule type" value="Genomic_DNA"/>
</dbReference>
<dbReference type="GO" id="GO:0016197">
    <property type="term" value="P:endosomal transport"/>
    <property type="evidence" value="ECO:0007669"/>
    <property type="project" value="TreeGrafter"/>
</dbReference>
<gene>
    <name evidence="6" type="ORF">EGW08_007919</name>
</gene>
<name>A0A3S1BI05_ELYCH</name>
<dbReference type="Pfam" id="PF17862">
    <property type="entry name" value="AAA_lid_3"/>
    <property type="match status" value="1"/>
</dbReference>
<feature type="compositionally biased region" description="Polar residues" evidence="4">
    <location>
        <begin position="287"/>
        <end position="299"/>
    </location>
</feature>
<organism evidence="6 7">
    <name type="scientific">Elysia chlorotica</name>
    <name type="common">Eastern emerald elysia</name>
    <name type="synonym">Sea slug</name>
    <dbReference type="NCBI Taxonomy" id="188477"/>
    <lineage>
        <taxon>Eukaryota</taxon>
        <taxon>Metazoa</taxon>
        <taxon>Spiralia</taxon>
        <taxon>Lophotrochozoa</taxon>
        <taxon>Mollusca</taxon>
        <taxon>Gastropoda</taxon>
        <taxon>Heterobranchia</taxon>
        <taxon>Euthyneura</taxon>
        <taxon>Panpulmonata</taxon>
        <taxon>Sacoglossa</taxon>
        <taxon>Placobranchoidea</taxon>
        <taxon>Plakobranchidae</taxon>
        <taxon>Elysia</taxon>
    </lineage>
</organism>
<dbReference type="Proteomes" id="UP000271974">
    <property type="component" value="Unassembled WGS sequence"/>
</dbReference>
<proteinExistence type="inferred from homology"/>
<dbReference type="SUPFAM" id="SSF52540">
    <property type="entry name" value="P-loop containing nucleoside triphosphate hydrolases"/>
    <property type="match status" value="1"/>
</dbReference>
<evidence type="ECO:0000256" key="2">
    <source>
        <dbReference type="ARBA" id="ARBA00022741"/>
    </source>
</evidence>
<evidence type="ECO:0000256" key="1">
    <source>
        <dbReference type="ARBA" id="ARBA00006914"/>
    </source>
</evidence>
<protein>
    <recommendedName>
        <fullName evidence="5">AAA+ ATPase domain-containing protein</fullName>
    </recommendedName>
</protein>
<evidence type="ECO:0000256" key="3">
    <source>
        <dbReference type="ARBA" id="ARBA00022840"/>
    </source>
</evidence>
<dbReference type="GO" id="GO:0007033">
    <property type="term" value="P:vacuole organization"/>
    <property type="evidence" value="ECO:0007669"/>
    <property type="project" value="TreeGrafter"/>
</dbReference>
<dbReference type="SMART" id="SM00382">
    <property type="entry name" value="AAA"/>
    <property type="match status" value="1"/>
</dbReference>
<dbReference type="GO" id="GO:0005524">
    <property type="term" value="F:ATP binding"/>
    <property type="evidence" value="ECO:0007669"/>
    <property type="project" value="UniProtKB-KW"/>
</dbReference>
<dbReference type="InterPro" id="IPR050304">
    <property type="entry name" value="MT-severing_AAA_ATPase"/>
</dbReference>
<comment type="caution">
    <text evidence="6">The sequence shown here is derived from an EMBL/GenBank/DDBJ whole genome shotgun (WGS) entry which is preliminary data.</text>
</comment>
<dbReference type="Pfam" id="PF00004">
    <property type="entry name" value="AAA"/>
    <property type="match status" value="1"/>
</dbReference>
<evidence type="ECO:0000256" key="4">
    <source>
        <dbReference type="SAM" id="MobiDB-lite"/>
    </source>
</evidence>
<feature type="domain" description="AAA+ ATPase" evidence="5">
    <location>
        <begin position="46"/>
        <end position="185"/>
    </location>
</feature>
<dbReference type="OrthoDB" id="6157938at2759"/>
<dbReference type="InterPro" id="IPR027417">
    <property type="entry name" value="P-loop_NTPase"/>
</dbReference>
<dbReference type="Gene3D" id="1.10.8.60">
    <property type="match status" value="1"/>
</dbReference>
<dbReference type="InterPro" id="IPR041569">
    <property type="entry name" value="AAA_lid_3"/>
</dbReference>
<dbReference type="PANTHER" id="PTHR23074:SF163">
    <property type="entry name" value="TRANSPORT PROTEIN 4A, PUTATIVE-RELATED"/>
    <property type="match status" value="1"/>
</dbReference>
<dbReference type="GO" id="GO:0016887">
    <property type="term" value="F:ATP hydrolysis activity"/>
    <property type="evidence" value="ECO:0007669"/>
    <property type="project" value="InterPro"/>
</dbReference>
<feature type="region of interest" description="Disordered" evidence="4">
    <location>
        <begin position="287"/>
        <end position="306"/>
    </location>
</feature>
<sequence>MYSESNLLSEMCMDTINVTLKHACGYSDVKKSLCESLQTSAWADSSQKPILLFGHPGVGKTFLLRALAAEVKVKLLVSSPYAMRGPAYPKDFSDSLKVMFSTARANRPCILNFEDLHVLWNDGEDQPGWREEFLSQLQQFRASQWLDSSAGENSGVTFIASSTSPWLIDPKIIKMFKLIYVDLPGKETRRDLIRFNLRDTGHNMTDDELNELSEKTAGFTGSDICCLVKDAAMQGIRNITNAKFFKKILVPREIDKIAEEPEGTNSTQNEADTSTDAAVAAAAFSLETQNDPSQYSPHNSGREGKNTDQDLCLVEKFVPCQETDEGASQISMWDLDPNMIQEPQVTFENMEAALARTKPSVAAQEVDRMVHFARNSGTGSLN</sequence>